<dbReference type="PROSITE" id="PS51173">
    <property type="entry name" value="CBM2"/>
    <property type="match status" value="1"/>
</dbReference>
<keyword evidence="4" id="KW-1133">Transmembrane helix</keyword>
<evidence type="ECO:0000259" key="5">
    <source>
        <dbReference type="PROSITE" id="PS51173"/>
    </source>
</evidence>
<evidence type="ECO:0000256" key="4">
    <source>
        <dbReference type="SAM" id="Phobius"/>
    </source>
</evidence>
<dbReference type="Gene3D" id="3.20.20.80">
    <property type="entry name" value="Glycosidases"/>
    <property type="match status" value="1"/>
</dbReference>
<name>A0ABV3DQ24_9ACTN</name>
<dbReference type="InterPro" id="IPR052750">
    <property type="entry name" value="GH18_Chitinase"/>
</dbReference>
<feature type="compositionally biased region" description="Low complexity" evidence="3">
    <location>
        <begin position="186"/>
        <end position="241"/>
    </location>
</feature>
<reference evidence="6 7" key="1">
    <citation type="submission" date="2024-06" db="EMBL/GenBank/DDBJ databases">
        <title>The Natural Products Discovery Center: Release of the First 8490 Sequenced Strains for Exploring Actinobacteria Biosynthetic Diversity.</title>
        <authorList>
            <person name="Kalkreuter E."/>
            <person name="Kautsar S.A."/>
            <person name="Yang D."/>
            <person name="Bader C.D."/>
            <person name="Teijaro C.N."/>
            <person name="Fluegel L."/>
            <person name="Davis C.M."/>
            <person name="Simpson J.R."/>
            <person name="Lauterbach L."/>
            <person name="Steele A.D."/>
            <person name="Gui C."/>
            <person name="Meng S."/>
            <person name="Li G."/>
            <person name="Viehrig K."/>
            <person name="Ye F."/>
            <person name="Su P."/>
            <person name="Kiefer A.F."/>
            <person name="Nichols A."/>
            <person name="Cepeda A.J."/>
            <person name="Yan W."/>
            <person name="Fan B."/>
            <person name="Jiang Y."/>
            <person name="Adhikari A."/>
            <person name="Zheng C.-J."/>
            <person name="Schuster L."/>
            <person name="Cowan T.M."/>
            <person name="Smanski M.J."/>
            <person name="Chevrette M.G."/>
            <person name="De Carvalho L.P.S."/>
            <person name="Shen B."/>
        </authorList>
    </citation>
    <scope>NUCLEOTIDE SEQUENCE [LARGE SCALE GENOMIC DNA]</scope>
    <source>
        <strain evidence="6 7">NPDC048946</strain>
    </source>
</reference>
<feature type="transmembrane region" description="Helical" evidence="4">
    <location>
        <begin position="27"/>
        <end position="48"/>
    </location>
</feature>
<dbReference type="RefSeq" id="WP_358360380.1">
    <property type="nucleotide sequence ID" value="NZ_JBEZFP010000102.1"/>
</dbReference>
<organism evidence="6 7">
    <name type="scientific">Streptodolium elevatio</name>
    <dbReference type="NCBI Taxonomy" id="3157996"/>
    <lineage>
        <taxon>Bacteria</taxon>
        <taxon>Bacillati</taxon>
        <taxon>Actinomycetota</taxon>
        <taxon>Actinomycetes</taxon>
        <taxon>Kitasatosporales</taxon>
        <taxon>Streptomycetaceae</taxon>
        <taxon>Streptodolium</taxon>
    </lineage>
</organism>
<keyword evidence="4" id="KW-0472">Membrane</keyword>
<dbReference type="Gene3D" id="2.60.40.290">
    <property type="match status" value="1"/>
</dbReference>
<evidence type="ECO:0000256" key="3">
    <source>
        <dbReference type="SAM" id="MobiDB-lite"/>
    </source>
</evidence>
<evidence type="ECO:0000313" key="6">
    <source>
        <dbReference type="EMBL" id="MEU8137861.1"/>
    </source>
</evidence>
<dbReference type="InterPro" id="IPR008965">
    <property type="entry name" value="CBM2/CBM3_carb-bd_dom_sf"/>
</dbReference>
<comment type="caution">
    <text evidence="6">The sequence shown here is derived from an EMBL/GenBank/DDBJ whole genome shotgun (WGS) entry which is preliminary data.</text>
</comment>
<keyword evidence="2" id="KW-0624">Polysaccharide degradation</keyword>
<accession>A0ABV3DQ24</accession>
<evidence type="ECO:0000256" key="2">
    <source>
        <dbReference type="ARBA" id="ARBA00023326"/>
    </source>
</evidence>
<feature type="compositionally biased region" description="Basic and acidic residues" evidence="3">
    <location>
        <begin position="175"/>
        <end position="185"/>
    </location>
</feature>
<dbReference type="SUPFAM" id="SSF49384">
    <property type="entry name" value="Carbohydrate-binding domain"/>
    <property type="match status" value="1"/>
</dbReference>
<dbReference type="InterPro" id="IPR012291">
    <property type="entry name" value="CBM2_carb-bd_dom_sf"/>
</dbReference>
<keyword evidence="1" id="KW-0732">Signal</keyword>
<dbReference type="Pfam" id="PF00553">
    <property type="entry name" value="CBM_2"/>
    <property type="match status" value="1"/>
</dbReference>
<proteinExistence type="predicted"/>
<keyword evidence="4" id="KW-0812">Transmembrane</keyword>
<protein>
    <submittedName>
        <fullName evidence="6">Cellulose binding domain-containing protein</fullName>
    </submittedName>
</protein>
<dbReference type="InterPro" id="IPR017853">
    <property type="entry name" value="GH"/>
</dbReference>
<dbReference type="EMBL" id="JBEZFP010000102">
    <property type="protein sequence ID" value="MEU8137861.1"/>
    <property type="molecule type" value="Genomic_DNA"/>
</dbReference>
<evidence type="ECO:0000256" key="1">
    <source>
        <dbReference type="ARBA" id="ARBA00022729"/>
    </source>
</evidence>
<gene>
    <name evidence="6" type="ORF">AB0C36_30660</name>
</gene>
<dbReference type="InterPro" id="IPR001919">
    <property type="entry name" value="CBD2"/>
</dbReference>
<dbReference type="Proteomes" id="UP001551482">
    <property type="component" value="Unassembled WGS sequence"/>
</dbReference>
<dbReference type="SUPFAM" id="SSF51445">
    <property type="entry name" value="(Trans)glycosidases"/>
    <property type="match status" value="1"/>
</dbReference>
<sequence>MVLRRANAPGRRPAPTSRALAALRGRVRWAVTAVVLAALPAVFVVAFGDDGKHTKLTAEYVRTGTWETGFSAQYVVRNTGDGTTHGWTLRFRLAPGSEVSTLWNGRMDHDGARYTVRARDWNHDLRPGETAVIGFEVRHVDPAAPAQQQPVECSINGRSCVVGDTRGVAAEGNTDEMRAAPRDEAPAGPRTPAPRAATPTTAPPTRTATAPGASPSGGATGTGAAPTAAGPPQGAAAGTQPRTPVRPYIDLAAPAPLDLDKAISSTGVGDWTLASVVDAGGCEPSWGGGARLDDPAILQRFGELRTLDAVAAVSFGGSASSDLAATCESPEALAVAYRKVVDLYDVERIDIDVEGRSLGRPDIVERRNEALKLLRGQLEAAGGRLELTYTLPALPTTGLGAEAVALLADAAARGLHVDTVNVLAMDYGQANVKEPTGQMGRYAIDTARLVHGQLRGVWPTLTSDQAWRLISVTVTIGVDDAPGEVFTLDDAHLLADFAAQQHLGRLSWWAAGRDRACPDNAATAADPLCSGVPQAPYAFLGAFLGRVGLN</sequence>
<dbReference type="PANTHER" id="PTHR42976">
    <property type="entry name" value="BIFUNCTIONAL CHITINASE/LYSOZYME-RELATED"/>
    <property type="match status" value="1"/>
</dbReference>
<dbReference type="PANTHER" id="PTHR42976:SF1">
    <property type="entry name" value="GH18 DOMAIN-CONTAINING PROTEIN-RELATED"/>
    <property type="match status" value="1"/>
</dbReference>
<feature type="region of interest" description="Disordered" evidence="3">
    <location>
        <begin position="169"/>
        <end position="246"/>
    </location>
</feature>
<evidence type="ECO:0000313" key="7">
    <source>
        <dbReference type="Proteomes" id="UP001551482"/>
    </source>
</evidence>
<dbReference type="SMART" id="SM00637">
    <property type="entry name" value="CBD_II"/>
    <property type="match status" value="1"/>
</dbReference>
<dbReference type="CDD" id="cd06543">
    <property type="entry name" value="GH18_PF-ChiA-like"/>
    <property type="match status" value="1"/>
</dbReference>
<keyword evidence="2" id="KW-0119">Carbohydrate metabolism</keyword>
<feature type="domain" description="CBM2" evidence="5">
    <location>
        <begin position="49"/>
        <end position="163"/>
    </location>
</feature>
<keyword evidence="7" id="KW-1185">Reference proteome</keyword>